<accession>A0A5C6PLM7</accession>
<dbReference type="InterPro" id="IPR050113">
    <property type="entry name" value="Ub_conjugating_enzyme"/>
</dbReference>
<evidence type="ECO:0000256" key="3">
    <source>
        <dbReference type="ARBA" id="ARBA00022679"/>
    </source>
</evidence>
<dbReference type="Pfam" id="PF00179">
    <property type="entry name" value="UQ_con"/>
    <property type="match status" value="1"/>
</dbReference>
<gene>
    <name evidence="6" type="ORF">D4764_10G0003270</name>
</gene>
<dbReference type="SUPFAM" id="SSF54495">
    <property type="entry name" value="UBC-like"/>
    <property type="match status" value="1"/>
</dbReference>
<evidence type="ECO:0000256" key="4">
    <source>
        <dbReference type="ARBA" id="ARBA00022786"/>
    </source>
</evidence>
<name>A0A5C6PLM7_9TELE</name>
<dbReference type="PROSITE" id="PS50127">
    <property type="entry name" value="UBC_2"/>
    <property type="match status" value="1"/>
</dbReference>
<dbReference type="FunFam" id="3.10.110.10:FF:000011">
    <property type="entry name" value="Ubiquitin-conjugating enzyme E2 L3"/>
    <property type="match status" value="1"/>
</dbReference>
<dbReference type="PANTHER" id="PTHR24067">
    <property type="entry name" value="UBIQUITIN-CONJUGATING ENZYME E2"/>
    <property type="match status" value="1"/>
</dbReference>
<keyword evidence="3" id="KW-0808">Transferase</keyword>
<dbReference type="AlphaFoldDB" id="A0A5C6PLM7"/>
<protein>
    <recommendedName>
        <fullName evidence="2">E2 ubiquitin-conjugating enzyme</fullName>
        <ecNumber evidence="2">2.3.2.23</ecNumber>
    </recommendedName>
</protein>
<evidence type="ECO:0000259" key="5">
    <source>
        <dbReference type="PROSITE" id="PS50127"/>
    </source>
</evidence>
<dbReference type="GO" id="GO:0061631">
    <property type="term" value="F:ubiquitin conjugating enzyme activity"/>
    <property type="evidence" value="ECO:0007669"/>
    <property type="project" value="UniProtKB-EC"/>
</dbReference>
<dbReference type="InterPro" id="IPR000608">
    <property type="entry name" value="UBC"/>
</dbReference>
<dbReference type="InterPro" id="IPR016135">
    <property type="entry name" value="UBQ-conjugating_enzyme/RWD"/>
</dbReference>
<comment type="catalytic activity">
    <reaction evidence="1">
        <text>S-ubiquitinyl-[E1 ubiquitin-activating enzyme]-L-cysteine + [E2 ubiquitin-conjugating enzyme]-L-cysteine = [E1 ubiquitin-activating enzyme]-L-cysteine + S-ubiquitinyl-[E2 ubiquitin-conjugating enzyme]-L-cysteine.</text>
        <dbReference type="EC" id="2.3.2.23"/>
    </reaction>
</comment>
<comment type="caution">
    <text evidence="6">The sequence shown here is derived from an EMBL/GenBank/DDBJ whole genome shotgun (WGS) entry which is preliminary data.</text>
</comment>
<organism evidence="6 7">
    <name type="scientific">Takifugu flavidus</name>
    <name type="common">sansaifugu</name>
    <dbReference type="NCBI Taxonomy" id="433684"/>
    <lineage>
        <taxon>Eukaryota</taxon>
        <taxon>Metazoa</taxon>
        <taxon>Chordata</taxon>
        <taxon>Craniata</taxon>
        <taxon>Vertebrata</taxon>
        <taxon>Euteleostomi</taxon>
        <taxon>Actinopterygii</taxon>
        <taxon>Neopterygii</taxon>
        <taxon>Teleostei</taxon>
        <taxon>Neoteleostei</taxon>
        <taxon>Acanthomorphata</taxon>
        <taxon>Eupercaria</taxon>
        <taxon>Tetraodontiformes</taxon>
        <taxon>Tetradontoidea</taxon>
        <taxon>Tetraodontidae</taxon>
        <taxon>Takifugu</taxon>
    </lineage>
</organism>
<feature type="domain" description="UBC core" evidence="5">
    <location>
        <begin position="2"/>
        <end position="132"/>
    </location>
</feature>
<reference evidence="6 7" key="1">
    <citation type="submission" date="2019-04" db="EMBL/GenBank/DDBJ databases">
        <title>Chromosome genome assembly for Takifugu flavidus.</title>
        <authorList>
            <person name="Xiao S."/>
        </authorList>
    </citation>
    <scope>NUCLEOTIDE SEQUENCE [LARGE SCALE GENOMIC DNA]</scope>
    <source>
        <strain evidence="6">HTHZ2018</strain>
        <tissue evidence="6">Muscle</tissue>
    </source>
</reference>
<evidence type="ECO:0000256" key="2">
    <source>
        <dbReference type="ARBA" id="ARBA00012486"/>
    </source>
</evidence>
<dbReference type="EC" id="2.3.2.23" evidence="2"/>
<evidence type="ECO:0000313" key="7">
    <source>
        <dbReference type="Proteomes" id="UP000324091"/>
    </source>
</evidence>
<sequence length="132" mass="15383">MFAIRRLAKELEEIRNSGKKNFRNIQVDDSILSWQGLIVLDNPPYDKGAFKMEIIFPAEYPFKPPRIIFKTRIYHPNIDEKGQVCLPATMAENWIPVIKPEEVIQSLIALLDDPPARTPPEDRFSRRILKRP</sequence>
<dbReference type="EMBL" id="RHFK02000002">
    <property type="protein sequence ID" value="TWW79297.1"/>
    <property type="molecule type" value="Genomic_DNA"/>
</dbReference>
<dbReference type="Gene3D" id="3.10.110.10">
    <property type="entry name" value="Ubiquitin Conjugating Enzyme"/>
    <property type="match status" value="1"/>
</dbReference>
<dbReference type="SMART" id="SM00212">
    <property type="entry name" value="UBCc"/>
    <property type="match status" value="1"/>
</dbReference>
<keyword evidence="4" id="KW-0833">Ubl conjugation pathway</keyword>
<evidence type="ECO:0000313" key="6">
    <source>
        <dbReference type="EMBL" id="TWW79297.1"/>
    </source>
</evidence>
<dbReference type="Proteomes" id="UP000324091">
    <property type="component" value="Chromosome 10"/>
</dbReference>
<proteinExistence type="predicted"/>
<keyword evidence="7" id="KW-1185">Reference proteome</keyword>
<evidence type="ECO:0000256" key="1">
    <source>
        <dbReference type="ARBA" id="ARBA00000485"/>
    </source>
</evidence>